<dbReference type="RefSeq" id="WP_010403034.1">
    <property type="nucleotide sequence ID" value="NZ_JAWXXV010000001.1"/>
</dbReference>
<protein>
    <submittedName>
        <fullName evidence="1">DUF6551 family protein</fullName>
    </submittedName>
</protein>
<dbReference type="SUPFAM" id="SSF110849">
    <property type="entry name" value="ParB/Sulfiredoxin"/>
    <property type="match status" value="1"/>
</dbReference>
<dbReference type="Pfam" id="PF20188">
    <property type="entry name" value="DUF6551"/>
    <property type="match status" value="1"/>
</dbReference>
<dbReference type="Proteomes" id="UP001279660">
    <property type="component" value="Unassembled WGS sequence"/>
</dbReference>
<sequence length="277" mass="30258">MTVTSKKAAGGGIASYALPRGRQPSIEWVPLGELRIDDSYQRSIETDASRKLIRAIAAEWDWDVFDVLKVSRRPDDSLFVIDGQHRRAAAELRGDITQLPCVLKRCAGPAEEARIFIASNRGRKRMSRIDDFRAALGAGDADALAIARLVDAAGLKIARHEQPAHVAPGELMIVGSLRTLFIKHGERALGQALTLIGEAFPDEVLVQPAAMLGAILALLAHERPAIDPDRLFQTLLTGTTQQWSDWANLRMLSGTQSKILALRALVRQRYSTLAVAA</sequence>
<organism evidence="1 2">
    <name type="scientific">Sphingomonas echinoides</name>
    <dbReference type="NCBI Taxonomy" id="59803"/>
    <lineage>
        <taxon>Bacteria</taxon>
        <taxon>Pseudomonadati</taxon>
        <taxon>Pseudomonadota</taxon>
        <taxon>Alphaproteobacteria</taxon>
        <taxon>Sphingomonadales</taxon>
        <taxon>Sphingomonadaceae</taxon>
        <taxon>Sphingomonas</taxon>
    </lineage>
</organism>
<accession>A0ABU4PRS1</accession>
<keyword evidence="2" id="KW-1185">Reference proteome</keyword>
<dbReference type="InterPro" id="IPR046681">
    <property type="entry name" value="DUF6551"/>
</dbReference>
<gene>
    <name evidence="1" type="ORF">SIL82_10335</name>
</gene>
<comment type="caution">
    <text evidence="1">The sequence shown here is derived from an EMBL/GenBank/DDBJ whole genome shotgun (WGS) entry which is preliminary data.</text>
</comment>
<evidence type="ECO:0000313" key="1">
    <source>
        <dbReference type="EMBL" id="MDX5984660.1"/>
    </source>
</evidence>
<dbReference type="EMBL" id="JAWXXV010000001">
    <property type="protein sequence ID" value="MDX5984660.1"/>
    <property type="molecule type" value="Genomic_DNA"/>
</dbReference>
<dbReference type="InterPro" id="IPR036086">
    <property type="entry name" value="ParB/Sulfiredoxin_sf"/>
</dbReference>
<name>A0ABU4PRS1_9SPHN</name>
<evidence type="ECO:0000313" key="2">
    <source>
        <dbReference type="Proteomes" id="UP001279660"/>
    </source>
</evidence>
<proteinExistence type="predicted"/>
<reference evidence="1 2" key="1">
    <citation type="submission" date="2023-11" db="EMBL/GenBank/DDBJ databases">
        <title>MicrobeMod: A computational toolkit for identifying prokaryotic methylation and restriction-modification with nanopore sequencing.</title>
        <authorList>
            <person name="Crits-Christoph A."/>
            <person name="Kang S.C."/>
            <person name="Lee H."/>
            <person name="Ostrov N."/>
        </authorList>
    </citation>
    <scope>NUCLEOTIDE SEQUENCE [LARGE SCALE GENOMIC DNA]</scope>
    <source>
        <strain evidence="1 2">ATCC 14820</strain>
    </source>
</reference>